<dbReference type="Proteomes" id="UP000321429">
    <property type="component" value="Unassembled WGS sequence"/>
</dbReference>
<dbReference type="OrthoDB" id="9813151at2"/>
<dbReference type="InterPro" id="IPR036097">
    <property type="entry name" value="HisK_dim/P_sf"/>
</dbReference>
<dbReference type="SUPFAM" id="SSF47384">
    <property type="entry name" value="Homodimeric domain of signal transducing histidine kinase"/>
    <property type="match status" value="1"/>
</dbReference>
<evidence type="ECO:0000256" key="12">
    <source>
        <dbReference type="SAM" id="Phobius"/>
    </source>
</evidence>
<evidence type="ECO:0000313" key="16">
    <source>
        <dbReference type="Proteomes" id="UP000051139"/>
    </source>
</evidence>
<evidence type="ECO:0000313" key="17">
    <source>
        <dbReference type="Proteomes" id="UP000321429"/>
    </source>
</evidence>
<feature type="domain" description="Histidine kinase" evidence="13">
    <location>
        <begin position="239"/>
        <end position="457"/>
    </location>
</feature>
<feature type="transmembrane region" description="Helical" evidence="12">
    <location>
        <begin position="38"/>
        <end position="58"/>
    </location>
</feature>
<dbReference type="EMBL" id="JQCB01000003">
    <property type="protein sequence ID" value="KRN96596.1"/>
    <property type="molecule type" value="Genomic_DNA"/>
</dbReference>
<evidence type="ECO:0000256" key="3">
    <source>
        <dbReference type="ARBA" id="ARBA00012438"/>
    </source>
</evidence>
<dbReference type="GO" id="GO:0006355">
    <property type="term" value="P:regulation of DNA-templated transcription"/>
    <property type="evidence" value="ECO:0007669"/>
    <property type="project" value="InterPro"/>
</dbReference>
<dbReference type="EMBL" id="BJUD01000030">
    <property type="protein sequence ID" value="GEK29067.1"/>
    <property type="molecule type" value="Genomic_DNA"/>
</dbReference>
<keyword evidence="16" id="KW-1185">Reference proteome</keyword>
<comment type="caution">
    <text evidence="15">The sequence shown here is derived from an EMBL/GenBank/DDBJ whole genome shotgun (WGS) entry which is preliminary data.</text>
</comment>
<dbReference type="SMART" id="SM00091">
    <property type="entry name" value="PAS"/>
    <property type="match status" value="1"/>
</dbReference>
<proteinExistence type="predicted"/>
<dbReference type="GO" id="GO:0005886">
    <property type="term" value="C:plasma membrane"/>
    <property type="evidence" value="ECO:0007669"/>
    <property type="project" value="UniProtKB-SubCell"/>
</dbReference>
<dbReference type="SMART" id="SM00387">
    <property type="entry name" value="HATPase_c"/>
    <property type="match status" value="1"/>
</dbReference>
<sequence>MQTLRHRLLGIATIINAAVLLFILVVWQRPDGIVSEGLVALVVLLATIIEGSIIWWLITKQEAVVNDLTLQVQRLGSPQTTQPILLPADHAYADLAHAINLAADELRHQSHVFERQKSELDSLLEYLPVGVMLIDRNRQTQLLNPMAAQLLEINVGTIPHPYTADVRHYDLMQQVEQTLKTQKRQRQTLTLKLPTADRTLEVSTIYNEPRSHHAQVLVLLYDLTEVTQIEQMQLDFVANASHELKTPLTAIIGFTETLQAGAKEDAAKRDEFLQIIDDQAHELMDLVEDVLSVSRIQSPRRQSTPLTTVTIADVINDQLKLQAQSIERRQLHVQNNVATDFNVHGDLVKLTQIIKNLLSNAIKYNHTGGEITFSLTTTATDWQLAVTDTGYGMTTAQQERVFERFYRADLSRTKQRIPGTGLGLAIVQELTTVLGGHVQIMSQVDAGTTMLVSFPIK</sequence>
<evidence type="ECO:0000313" key="15">
    <source>
        <dbReference type="EMBL" id="KRN96596.1"/>
    </source>
</evidence>
<dbReference type="InterPro" id="IPR036890">
    <property type="entry name" value="HATPase_C_sf"/>
</dbReference>
<keyword evidence="8 15" id="KW-0418">Kinase</keyword>
<comment type="catalytic activity">
    <reaction evidence="1">
        <text>ATP + protein L-histidine = ADP + protein N-phospho-L-histidine.</text>
        <dbReference type="EC" id="2.7.13.3"/>
    </reaction>
</comment>
<evidence type="ECO:0000256" key="2">
    <source>
        <dbReference type="ARBA" id="ARBA00004236"/>
    </source>
</evidence>
<dbReference type="InterPro" id="IPR004358">
    <property type="entry name" value="Sig_transdc_His_kin-like_C"/>
</dbReference>
<dbReference type="Pfam" id="PF00512">
    <property type="entry name" value="HisKA"/>
    <property type="match status" value="1"/>
</dbReference>
<dbReference type="GO" id="GO:0000155">
    <property type="term" value="F:phosphorelay sensor kinase activity"/>
    <property type="evidence" value="ECO:0007669"/>
    <property type="project" value="InterPro"/>
</dbReference>
<protein>
    <recommendedName>
        <fullName evidence="3">histidine kinase</fullName>
        <ecNumber evidence="3">2.7.13.3</ecNumber>
    </recommendedName>
</protein>
<keyword evidence="5" id="KW-0597">Phosphoprotein</keyword>
<comment type="subcellular location">
    <subcellularLocation>
        <location evidence="2">Cell membrane</location>
    </subcellularLocation>
</comment>
<dbReference type="EC" id="2.7.13.3" evidence="3"/>
<dbReference type="PANTHER" id="PTHR45453:SF1">
    <property type="entry name" value="PHOSPHATE REGULON SENSOR PROTEIN PHOR"/>
    <property type="match status" value="1"/>
</dbReference>
<dbReference type="SUPFAM" id="SSF55874">
    <property type="entry name" value="ATPase domain of HSP90 chaperone/DNA topoisomerase II/histidine kinase"/>
    <property type="match status" value="1"/>
</dbReference>
<reference evidence="14 17" key="2">
    <citation type="submission" date="2019-07" db="EMBL/GenBank/DDBJ databases">
        <title>Whole genome shotgun sequence of Lactobacillus siliginis NBRC 101315.</title>
        <authorList>
            <person name="Hosoyama A."/>
            <person name="Uohara A."/>
            <person name="Ohji S."/>
            <person name="Ichikawa N."/>
        </authorList>
    </citation>
    <scope>NUCLEOTIDE SEQUENCE [LARGE SCALE GENOMIC DNA]</scope>
    <source>
        <strain evidence="14 17">NBRC 101315</strain>
    </source>
</reference>
<dbReference type="GO" id="GO:0004721">
    <property type="term" value="F:phosphoprotein phosphatase activity"/>
    <property type="evidence" value="ECO:0007669"/>
    <property type="project" value="TreeGrafter"/>
</dbReference>
<keyword evidence="9" id="KW-0067">ATP-binding</keyword>
<evidence type="ECO:0000256" key="7">
    <source>
        <dbReference type="ARBA" id="ARBA00022741"/>
    </source>
</evidence>
<dbReference type="InterPro" id="IPR003661">
    <property type="entry name" value="HisK_dim/P_dom"/>
</dbReference>
<dbReference type="CDD" id="cd00075">
    <property type="entry name" value="HATPase"/>
    <property type="match status" value="1"/>
</dbReference>
<dbReference type="Proteomes" id="UP000051139">
    <property type="component" value="Unassembled WGS sequence"/>
</dbReference>
<dbReference type="STRING" id="348151.IV55_GL001115"/>
<accession>A0A0R2LEH6</accession>
<evidence type="ECO:0000256" key="9">
    <source>
        <dbReference type="ARBA" id="ARBA00022840"/>
    </source>
</evidence>
<dbReference type="Gene3D" id="1.10.287.130">
    <property type="match status" value="1"/>
</dbReference>
<keyword evidence="4" id="KW-1003">Cell membrane</keyword>
<dbReference type="GO" id="GO:0016036">
    <property type="term" value="P:cellular response to phosphate starvation"/>
    <property type="evidence" value="ECO:0007669"/>
    <property type="project" value="TreeGrafter"/>
</dbReference>
<evidence type="ECO:0000256" key="8">
    <source>
        <dbReference type="ARBA" id="ARBA00022777"/>
    </source>
</evidence>
<dbReference type="Pfam" id="PF02518">
    <property type="entry name" value="HATPase_c"/>
    <property type="match status" value="1"/>
</dbReference>
<dbReference type="Gene3D" id="3.30.450.20">
    <property type="entry name" value="PAS domain"/>
    <property type="match status" value="1"/>
</dbReference>
<dbReference type="PROSITE" id="PS50109">
    <property type="entry name" value="HIS_KIN"/>
    <property type="match status" value="1"/>
</dbReference>
<evidence type="ECO:0000256" key="6">
    <source>
        <dbReference type="ARBA" id="ARBA00022679"/>
    </source>
</evidence>
<evidence type="ECO:0000256" key="4">
    <source>
        <dbReference type="ARBA" id="ARBA00022475"/>
    </source>
</evidence>
<evidence type="ECO:0000256" key="1">
    <source>
        <dbReference type="ARBA" id="ARBA00000085"/>
    </source>
</evidence>
<evidence type="ECO:0000313" key="14">
    <source>
        <dbReference type="EMBL" id="GEK29067.1"/>
    </source>
</evidence>
<dbReference type="CDD" id="cd00082">
    <property type="entry name" value="HisKA"/>
    <property type="match status" value="1"/>
</dbReference>
<gene>
    <name evidence="14" type="primary">hpk3</name>
    <name evidence="15" type="ORF">IV55_GL001115</name>
    <name evidence="14" type="ORF">LSI01_13780</name>
</gene>
<dbReference type="FunFam" id="1.10.287.130:FF:000008">
    <property type="entry name" value="Two-component sensor histidine kinase"/>
    <property type="match status" value="1"/>
</dbReference>
<keyword evidence="12" id="KW-0812">Transmembrane</keyword>
<keyword evidence="6" id="KW-0808">Transferase</keyword>
<evidence type="ECO:0000256" key="11">
    <source>
        <dbReference type="ARBA" id="ARBA00023136"/>
    </source>
</evidence>
<keyword evidence="11 12" id="KW-0472">Membrane</keyword>
<evidence type="ECO:0000259" key="13">
    <source>
        <dbReference type="PROSITE" id="PS50109"/>
    </source>
</evidence>
<evidence type="ECO:0000256" key="10">
    <source>
        <dbReference type="ARBA" id="ARBA00023012"/>
    </source>
</evidence>
<dbReference type="PATRIC" id="fig|348151.3.peg.1144"/>
<dbReference type="RefSeq" id="WP_057809185.1">
    <property type="nucleotide sequence ID" value="NZ_BJUD01000030.1"/>
</dbReference>
<dbReference type="InterPro" id="IPR003594">
    <property type="entry name" value="HATPase_dom"/>
</dbReference>
<dbReference type="InterPro" id="IPR035965">
    <property type="entry name" value="PAS-like_dom_sf"/>
</dbReference>
<dbReference type="Pfam" id="PF00989">
    <property type="entry name" value="PAS"/>
    <property type="match status" value="1"/>
</dbReference>
<dbReference type="Gene3D" id="3.30.565.10">
    <property type="entry name" value="Histidine kinase-like ATPase, C-terminal domain"/>
    <property type="match status" value="1"/>
</dbReference>
<dbReference type="InterPro" id="IPR005467">
    <property type="entry name" value="His_kinase_dom"/>
</dbReference>
<dbReference type="PANTHER" id="PTHR45453">
    <property type="entry name" value="PHOSPHATE REGULON SENSOR PROTEIN PHOR"/>
    <property type="match status" value="1"/>
</dbReference>
<keyword evidence="7" id="KW-0547">Nucleotide-binding</keyword>
<dbReference type="InterPro" id="IPR000014">
    <property type="entry name" value="PAS"/>
</dbReference>
<keyword evidence="10" id="KW-0902">Two-component regulatory system</keyword>
<dbReference type="SUPFAM" id="SSF55785">
    <property type="entry name" value="PYP-like sensor domain (PAS domain)"/>
    <property type="match status" value="1"/>
</dbReference>
<dbReference type="PRINTS" id="PR00344">
    <property type="entry name" value="BCTRLSENSOR"/>
</dbReference>
<dbReference type="InterPro" id="IPR013767">
    <property type="entry name" value="PAS_fold"/>
</dbReference>
<feature type="transmembrane region" description="Helical" evidence="12">
    <location>
        <begin position="6"/>
        <end position="26"/>
    </location>
</feature>
<dbReference type="AlphaFoldDB" id="A0A0R2LEH6"/>
<dbReference type="FunFam" id="3.30.565.10:FF:000006">
    <property type="entry name" value="Sensor histidine kinase WalK"/>
    <property type="match status" value="1"/>
</dbReference>
<keyword evidence="12" id="KW-1133">Transmembrane helix</keyword>
<dbReference type="SMART" id="SM00388">
    <property type="entry name" value="HisKA"/>
    <property type="match status" value="1"/>
</dbReference>
<dbReference type="InterPro" id="IPR050351">
    <property type="entry name" value="BphY/WalK/GraS-like"/>
</dbReference>
<organism evidence="15 16">
    <name type="scientific">Furfurilactobacillus siliginis</name>
    <dbReference type="NCBI Taxonomy" id="348151"/>
    <lineage>
        <taxon>Bacteria</taxon>
        <taxon>Bacillati</taxon>
        <taxon>Bacillota</taxon>
        <taxon>Bacilli</taxon>
        <taxon>Lactobacillales</taxon>
        <taxon>Lactobacillaceae</taxon>
        <taxon>Furfurilactobacillus</taxon>
    </lineage>
</organism>
<reference evidence="15 16" key="1">
    <citation type="journal article" date="2015" name="Genome Announc.">
        <title>Expanding the biotechnology potential of lactobacilli through comparative genomics of 213 strains and associated genera.</title>
        <authorList>
            <person name="Sun Z."/>
            <person name="Harris H.M."/>
            <person name="McCann A."/>
            <person name="Guo C."/>
            <person name="Argimon S."/>
            <person name="Zhang W."/>
            <person name="Yang X."/>
            <person name="Jeffery I.B."/>
            <person name="Cooney J.C."/>
            <person name="Kagawa T.F."/>
            <person name="Liu W."/>
            <person name="Song Y."/>
            <person name="Salvetti E."/>
            <person name="Wrobel A."/>
            <person name="Rasinkangas P."/>
            <person name="Parkhill J."/>
            <person name="Rea M.C."/>
            <person name="O'Sullivan O."/>
            <person name="Ritari J."/>
            <person name="Douillard F.P."/>
            <person name="Paul Ross R."/>
            <person name="Yang R."/>
            <person name="Briner A.E."/>
            <person name="Felis G.E."/>
            <person name="de Vos W.M."/>
            <person name="Barrangou R."/>
            <person name="Klaenhammer T.R."/>
            <person name="Caufield P.W."/>
            <person name="Cui Y."/>
            <person name="Zhang H."/>
            <person name="O'Toole P.W."/>
        </authorList>
    </citation>
    <scope>NUCLEOTIDE SEQUENCE [LARGE SCALE GENOMIC DNA]</scope>
    <source>
        <strain evidence="15 16">DSM 22696</strain>
    </source>
</reference>
<dbReference type="GO" id="GO:0005524">
    <property type="term" value="F:ATP binding"/>
    <property type="evidence" value="ECO:0007669"/>
    <property type="project" value="UniProtKB-KW"/>
</dbReference>
<name>A0A0R2LEH6_9LACO</name>
<evidence type="ECO:0000256" key="5">
    <source>
        <dbReference type="ARBA" id="ARBA00022553"/>
    </source>
</evidence>